<evidence type="ECO:0000256" key="6">
    <source>
        <dbReference type="ARBA" id="ARBA00034488"/>
    </source>
</evidence>
<organism evidence="12 13">
    <name type="scientific">Quillaja saponaria</name>
    <name type="common">Soap bark tree</name>
    <dbReference type="NCBI Taxonomy" id="32244"/>
    <lineage>
        <taxon>Eukaryota</taxon>
        <taxon>Viridiplantae</taxon>
        <taxon>Streptophyta</taxon>
        <taxon>Embryophyta</taxon>
        <taxon>Tracheophyta</taxon>
        <taxon>Spermatophyta</taxon>
        <taxon>Magnoliopsida</taxon>
        <taxon>eudicotyledons</taxon>
        <taxon>Gunneridae</taxon>
        <taxon>Pentapetalae</taxon>
        <taxon>rosids</taxon>
        <taxon>fabids</taxon>
        <taxon>Fabales</taxon>
        <taxon>Quillajaceae</taxon>
        <taxon>Quillaja</taxon>
    </lineage>
</organism>
<keyword evidence="13" id="KW-1185">Reference proteome</keyword>
<sequence length="753" mass="84882">MSASRFSARNTLKNSQAETNENEFETSQNPIHYPPPRTPLNSIADPSQCRKESAELLADSLYKLEAVRGGLQSERKLEDSSDRYGNVGFNYVTPRVVSRGGKAHSEPNSAQSSPARNVSRISLGGAAGTCAGSRAMQLSGGRGGSFSKVSRGISATNSELYMEVPHFELKEDPSFWMDHNVQVLIRIRPLSNLEKVSQDCCRCLSQESGQTLVWLGHPETSFTFDHIACETISQENLFRVAGVPMVENCMSGYNSCMFAYGQTGSGKTYTMMGDINEMEGNLNEDCGITPRIFEYLFARIRAEEESRTDEKLKYSCKCSFLEIYNEQITDLLVPSSTNLQIREDMKKGVYVENLTQHNVRDVDDVLKLLSQGAANRKMAATHMNSESSRSHSVFTCIIESCWEKDSMTHFRFARLNLVDLAGSERQKSSGAEGDRLKEAANINKSLSTLGLVMMTLVDLAHGKHRHVPYRDSRLTFLLQDSLGGNSKTTIIANVSPSICSAHETLSTLKFAQRAKLIQNNAKVNEDASGDVTVLQRQIQHLKGQLAFFMKHKRFPKPMSSMHSNRLSNSSEVYDSLEERTTGSQKIYLGSKEINCMKATLVGALRREKMAEAAFQKLKDEIELMKHLARQREEKIKQLELLAEGTLSAEKYLMKENNALQEEILLFQAKIDKNPKLTSLSMENDRLSEQLELFQNFYEKGERERLQAELSELRDQVQVTLEGNPTFTRKIENQYNDNIKQLEDCRNMNFKLIR</sequence>
<dbReference type="GO" id="GO:0008017">
    <property type="term" value="F:microtubule binding"/>
    <property type="evidence" value="ECO:0007669"/>
    <property type="project" value="InterPro"/>
</dbReference>
<evidence type="ECO:0000256" key="3">
    <source>
        <dbReference type="ARBA" id="ARBA00022840"/>
    </source>
</evidence>
<comment type="similarity">
    <text evidence="6">Belongs to the TRAFAC class myosin-kinesin ATPase superfamily. Kinesin family. KIN-12 subfamily.</text>
</comment>
<keyword evidence="2 7" id="KW-0547">Nucleotide-binding</keyword>
<protein>
    <recommendedName>
        <fullName evidence="8">Kinesin-like protein</fullName>
    </recommendedName>
</protein>
<evidence type="ECO:0000256" key="2">
    <source>
        <dbReference type="ARBA" id="ARBA00022741"/>
    </source>
</evidence>
<evidence type="ECO:0000313" key="12">
    <source>
        <dbReference type="EMBL" id="KAJ7955307.1"/>
    </source>
</evidence>
<evidence type="ECO:0000256" key="5">
    <source>
        <dbReference type="ARBA" id="ARBA00023175"/>
    </source>
</evidence>
<dbReference type="Pfam" id="PF00225">
    <property type="entry name" value="Kinesin"/>
    <property type="match status" value="1"/>
</dbReference>
<dbReference type="PANTHER" id="PTHR37739:SF18">
    <property type="entry name" value="KINESIN-LIKE PROTEIN KIN-12C"/>
    <property type="match status" value="1"/>
</dbReference>
<feature type="binding site" evidence="7">
    <location>
        <begin position="261"/>
        <end position="268"/>
    </location>
    <ligand>
        <name>ATP</name>
        <dbReference type="ChEBI" id="CHEBI:30616"/>
    </ligand>
</feature>
<dbReference type="InterPro" id="IPR019821">
    <property type="entry name" value="Kinesin_motor_CS"/>
</dbReference>
<evidence type="ECO:0000256" key="8">
    <source>
        <dbReference type="RuleBase" id="RU000394"/>
    </source>
</evidence>
<dbReference type="PRINTS" id="PR00380">
    <property type="entry name" value="KINESINHEAVY"/>
</dbReference>
<dbReference type="InterPro" id="IPR001752">
    <property type="entry name" value="Kinesin_motor_dom"/>
</dbReference>
<dbReference type="GO" id="GO:0005524">
    <property type="term" value="F:ATP binding"/>
    <property type="evidence" value="ECO:0007669"/>
    <property type="project" value="UniProtKB-UniRule"/>
</dbReference>
<dbReference type="PROSITE" id="PS00411">
    <property type="entry name" value="KINESIN_MOTOR_1"/>
    <property type="match status" value="1"/>
</dbReference>
<reference evidence="12" key="1">
    <citation type="journal article" date="2023" name="Science">
        <title>Elucidation of the pathway for biosynthesis of saponin adjuvants from the soapbark tree.</title>
        <authorList>
            <person name="Reed J."/>
            <person name="Orme A."/>
            <person name="El-Demerdash A."/>
            <person name="Owen C."/>
            <person name="Martin L.B.B."/>
            <person name="Misra R.C."/>
            <person name="Kikuchi S."/>
            <person name="Rejzek M."/>
            <person name="Martin A.C."/>
            <person name="Harkess A."/>
            <person name="Leebens-Mack J."/>
            <person name="Louveau T."/>
            <person name="Stephenson M.J."/>
            <person name="Osbourn A."/>
        </authorList>
    </citation>
    <scope>NUCLEOTIDE SEQUENCE</scope>
    <source>
        <strain evidence="12">S10</strain>
    </source>
</reference>
<dbReference type="GO" id="GO:0005874">
    <property type="term" value="C:microtubule"/>
    <property type="evidence" value="ECO:0007669"/>
    <property type="project" value="UniProtKB-KW"/>
</dbReference>
<gene>
    <name evidence="12" type="ORF">O6P43_021920</name>
</gene>
<dbReference type="EMBL" id="JARAOO010000009">
    <property type="protein sequence ID" value="KAJ7955307.1"/>
    <property type="molecule type" value="Genomic_DNA"/>
</dbReference>
<dbReference type="AlphaFoldDB" id="A0AAD7LCQ7"/>
<feature type="coiled-coil region" evidence="9">
    <location>
        <begin position="614"/>
        <end position="641"/>
    </location>
</feature>
<dbReference type="KEGG" id="qsa:O6P43_021920"/>
<dbReference type="SMART" id="SM00129">
    <property type="entry name" value="KISc"/>
    <property type="match status" value="1"/>
</dbReference>
<keyword evidence="5 7" id="KW-0505">Motor protein</keyword>
<dbReference type="InterPro" id="IPR044986">
    <property type="entry name" value="KIF15/KIN-12"/>
</dbReference>
<keyword evidence="4 9" id="KW-0175">Coiled coil</keyword>
<evidence type="ECO:0000256" key="10">
    <source>
        <dbReference type="SAM" id="MobiDB-lite"/>
    </source>
</evidence>
<keyword evidence="1 8" id="KW-0493">Microtubule</keyword>
<dbReference type="GO" id="GO:0007018">
    <property type="term" value="P:microtubule-based movement"/>
    <property type="evidence" value="ECO:0007669"/>
    <property type="project" value="InterPro"/>
</dbReference>
<dbReference type="GO" id="GO:0003777">
    <property type="term" value="F:microtubule motor activity"/>
    <property type="evidence" value="ECO:0007669"/>
    <property type="project" value="InterPro"/>
</dbReference>
<dbReference type="PANTHER" id="PTHR37739">
    <property type="entry name" value="KINESIN-LIKE PROTEIN KIN-12D"/>
    <property type="match status" value="1"/>
</dbReference>
<accession>A0AAD7LCQ7</accession>
<evidence type="ECO:0000256" key="9">
    <source>
        <dbReference type="SAM" id="Coils"/>
    </source>
</evidence>
<evidence type="ECO:0000313" key="13">
    <source>
        <dbReference type="Proteomes" id="UP001163823"/>
    </source>
</evidence>
<comment type="caution">
    <text evidence="12">The sequence shown here is derived from an EMBL/GenBank/DDBJ whole genome shotgun (WGS) entry which is preliminary data.</text>
</comment>
<dbReference type="SUPFAM" id="SSF52540">
    <property type="entry name" value="P-loop containing nucleoside triphosphate hydrolases"/>
    <property type="match status" value="1"/>
</dbReference>
<proteinExistence type="inferred from homology"/>
<feature type="compositionally biased region" description="Polar residues" evidence="10">
    <location>
        <begin position="1"/>
        <end position="30"/>
    </location>
</feature>
<keyword evidence="3 7" id="KW-0067">ATP-binding</keyword>
<dbReference type="Proteomes" id="UP001163823">
    <property type="component" value="Chromosome 9"/>
</dbReference>
<dbReference type="InterPro" id="IPR027417">
    <property type="entry name" value="P-loop_NTPase"/>
</dbReference>
<evidence type="ECO:0000256" key="7">
    <source>
        <dbReference type="PROSITE-ProRule" id="PRU00283"/>
    </source>
</evidence>
<dbReference type="PROSITE" id="PS50067">
    <property type="entry name" value="KINESIN_MOTOR_2"/>
    <property type="match status" value="1"/>
</dbReference>
<dbReference type="Gene3D" id="3.40.850.10">
    <property type="entry name" value="Kinesin motor domain"/>
    <property type="match status" value="1"/>
</dbReference>
<feature type="domain" description="Kinesin motor" evidence="11">
    <location>
        <begin position="180"/>
        <end position="517"/>
    </location>
</feature>
<evidence type="ECO:0000256" key="1">
    <source>
        <dbReference type="ARBA" id="ARBA00022701"/>
    </source>
</evidence>
<name>A0AAD7LCQ7_QUISA</name>
<dbReference type="InterPro" id="IPR036961">
    <property type="entry name" value="Kinesin_motor_dom_sf"/>
</dbReference>
<dbReference type="FunFam" id="3.40.850.10:FF:000033">
    <property type="entry name" value="Kinesin-like protein KIN-12E"/>
    <property type="match status" value="1"/>
</dbReference>
<evidence type="ECO:0000256" key="4">
    <source>
        <dbReference type="ARBA" id="ARBA00023054"/>
    </source>
</evidence>
<evidence type="ECO:0000259" key="11">
    <source>
        <dbReference type="PROSITE" id="PS50067"/>
    </source>
</evidence>
<feature type="region of interest" description="Disordered" evidence="10">
    <location>
        <begin position="1"/>
        <end position="46"/>
    </location>
</feature>
<dbReference type="CDD" id="cd01373">
    <property type="entry name" value="KISc_KLP2_like"/>
    <property type="match status" value="1"/>
</dbReference>